<organism evidence="1 2">
    <name type="scientific">Sphingobacterium hotanense</name>
    <dbReference type="NCBI Taxonomy" id="649196"/>
    <lineage>
        <taxon>Bacteria</taxon>
        <taxon>Pseudomonadati</taxon>
        <taxon>Bacteroidota</taxon>
        <taxon>Sphingobacteriia</taxon>
        <taxon>Sphingobacteriales</taxon>
        <taxon>Sphingobacteriaceae</taxon>
        <taxon>Sphingobacterium</taxon>
    </lineage>
</organism>
<evidence type="ECO:0000313" key="2">
    <source>
        <dbReference type="Proteomes" id="UP001170954"/>
    </source>
</evidence>
<protein>
    <submittedName>
        <fullName evidence="1">Uncharacterized protein</fullName>
    </submittedName>
</protein>
<gene>
    <name evidence="1" type="ORF">HX018_18525</name>
</gene>
<keyword evidence="2" id="KW-1185">Reference proteome</keyword>
<evidence type="ECO:0000313" key="1">
    <source>
        <dbReference type="EMBL" id="MDM1050237.1"/>
    </source>
</evidence>
<dbReference type="RefSeq" id="WP_286652355.1">
    <property type="nucleotide sequence ID" value="NZ_JACAGK010000080.1"/>
</dbReference>
<dbReference type="Proteomes" id="UP001170954">
    <property type="component" value="Unassembled WGS sequence"/>
</dbReference>
<reference evidence="1" key="1">
    <citation type="submission" date="2020-06" db="EMBL/GenBank/DDBJ databases">
        <authorList>
            <person name="Dong N."/>
        </authorList>
    </citation>
    <scope>NUCLEOTIDE SEQUENCE</scope>
    <source>
        <strain evidence="1">R1692</strain>
    </source>
</reference>
<comment type="caution">
    <text evidence="1">The sequence shown here is derived from an EMBL/GenBank/DDBJ whole genome shotgun (WGS) entry which is preliminary data.</text>
</comment>
<proteinExistence type="predicted"/>
<sequence length="107" mass="12236">MKTFYLYISTDANRRHLQPGITNDIIGIQQQLQDPTNAGMFSSAVLNRIVYIESFASEREAERRYQELCGLGRMVRERLVRRNNPNWLSLGLPLPGLNPTKKAVVFA</sequence>
<accession>A0ABT7NSQ5</accession>
<dbReference type="EMBL" id="JACAGK010000080">
    <property type="protein sequence ID" value="MDM1050237.1"/>
    <property type="molecule type" value="Genomic_DNA"/>
</dbReference>
<reference evidence="1" key="2">
    <citation type="journal article" date="2022" name="Sci. Total Environ.">
        <title>Prevalence, transmission, and molecular epidemiology of tet(X)-positive bacteria among humans, animals, and environmental niches in China: An epidemiological, and genomic-based study.</title>
        <authorList>
            <person name="Dong N."/>
            <person name="Zeng Y."/>
            <person name="Cai C."/>
            <person name="Sun C."/>
            <person name="Lu J."/>
            <person name="Liu C."/>
            <person name="Zhou H."/>
            <person name="Sun Q."/>
            <person name="Shu L."/>
            <person name="Wang H."/>
            <person name="Wang Y."/>
            <person name="Wang S."/>
            <person name="Wu C."/>
            <person name="Chan E.W."/>
            <person name="Chen G."/>
            <person name="Shen Z."/>
            <person name="Chen S."/>
            <person name="Zhang R."/>
        </authorList>
    </citation>
    <scope>NUCLEOTIDE SEQUENCE</scope>
    <source>
        <strain evidence="1">R1692</strain>
    </source>
</reference>
<name>A0ABT7NSQ5_9SPHI</name>